<evidence type="ECO:0000256" key="1">
    <source>
        <dbReference type="ARBA" id="ARBA00007401"/>
    </source>
</evidence>
<keyword evidence="11" id="KW-1185">Reference proteome</keyword>
<dbReference type="InterPro" id="IPR040605">
    <property type="entry name" value="Glyco_hydro2_dom5"/>
</dbReference>
<dbReference type="InterPro" id="IPR051913">
    <property type="entry name" value="GH2_Domain-Containing"/>
</dbReference>
<proteinExistence type="inferred from homology"/>
<feature type="domain" description="Glycoside hydrolase family 2 immunoglobulin-like beta-sandwich" evidence="5">
    <location>
        <begin position="190"/>
        <end position="290"/>
    </location>
</feature>
<dbReference type="Pfam" id="PF16355">
    <property type="entry name" value="DUF4982"/>
    <property type="match status" value="1"/>
</dbReference>
<feature type="signal peptide" evidence="4">
    <location>
        <begin position="1"/>
        <end position="19"/>
    </location>
</feature>
<dbReference type="InterPro" id="IPR006103">
    <property type="entry name" value="Glyco_hydro_2_cat"/>
</dbReference>
<dbReference type="Pfam" id="PF18565">
    <property type="entry name" value="Glyco_hydro2_C5"/>
    <property type="match status" value="1"/>
</dbReference>
<evidence type="ECO:0000256" key="4">
    <source>
        <dbReference type="SAM" id="SignalP"/>
    </source>
</evidence>
<dbReference type="Proteomes" id="UP000316714">
    <property type="component" value="Unassembled WGS sequence"/>
</dbReference>
<dbReference type="PRINTS" id="PR00132">
    <property type="entry name" value="GLHYDRLASE2"/>
</dbReference>
<dbReference type="Pfam" id="PF22666">
    <property type="entry name" value="Glyco_hydro_2_N2"/>
    <property type="match status" value="1"/>
</dbReference>
<dbReference type="RefSeq" id="WP_228714598.1">
    <property type="nucleotide sequence ID" value="NZ_SIHJ01000001.1"/>
</dbReference>
<gene>
    <name evidence="10" type="primary">lacZ_3</name>
    <name evidence="10" type="ORF">KOR34_25860</name>
</gene>
<dbReference type="Gene3D" id="2.60.40.10">
    <property type="entry name" value="Immunoglobulins"/>
    <property type="match status" value="3"/>
</dbReference>
<dbReference type="InterPro" id="IPR017853">
    <property type="entry name" value="GH"/>
</dbReference>
<dbReference type="InterPro" id="IPR054593">
    <property type="entry name" value="Beta-mannosidase-like_N2"/>
</dbReference>
<organism evidence="10 11">
    <name type="scientific">Posidoniimonas corsicana</name>
    <dbReference type="NCBI Taxonomy" id="1938618"/>
    <lineage>
        <taxon>Bacteria</taxon>
        <taxon>Pseudomonadati</taxon>
        <taxon>Planctomycetota</taxon>
        <taxon>Planctomycetia</taxon>
        <taxon>Pirellulales</taxon>
        <taxon>Lacipirellulaceae</taxon>
        <taxon>Posidoniimonas</taxon>
    </lineage>
</organism>
<feature type="domain" description="DUF4982" evidence="7">
    <location>
        <begin position="609"/>
        <end position="662"/>
    </location>
</feature>
<comment type="similarity">
    <text evidence="1">Belongs to the glycosyl hydrolase 2 family.</text>
</comment>
<dbReference type="InterPro" id="IPR036156">
    <property type="entry name" value="Beta-gal/glucu_dom_sf"/>
</dbReference>
<dbReference type="PANTHER" id="PTHR42732:SF1">
    <property type="entry name" value="BETA-MANNOSIDASE"/>
    <property type="match status" value="1"/>
</dbReference>
<dbReference type="InterPro" id="IPR006102">
    <property type="entry name" value="Ig-like_GH2"/>
</dbReference>
<dbReference type="SUPFAM" id="SSF51445">
    <property type="entry name" value="(Trans)glycosidases"/>
    <property type="match status" value="1"/>
</dbReference>
<evidence type="ECO:0000259" key="9">
    <source>
        <dbReference type="Pfam" id="PF22666"/>
    </source>
</evidence>
<feature type="chain" id="PRO_5022897923" evidence="4">
    <location>
        <begin position="20"/>
        <end position="782"/>
    </location>
</feature>
<evidence type="ECO:0000259" key="6">
    <source>
        <dbReference type="Pfam" id="PF02836"/>
    </source>
</evidence>
<protein>
    <submittedName>
        <fullName evidence="10">Beta-galactosidase</fullName>
        <ecNumber evidence="10">3.2.1.23</ecNumber>
    </submittedName>
</protein>
<feature type="domain" description="Glycoside hydrolase family 2" evidence="8">
    <location>
        <begin position="681"/>
        <end position="776"/>
    </location>
</feature>
<evidence type="ECO:0000256" key="2">
    <source>
        <dbReference type="ARBA" id="ARBA00022801"/>
    </source>
</evidence>
<keyword evidence="3 10" id="KW-0326">Glycosidase</keyword>
<evidence type="ECO:0000259" key="8">
    <source>
        <dbReference type="Pfam" id="PF18565"/>
    </source>
</evidence>
<sequence length="782" mass="86133" precursor="true">MRLPLLALAAITTAVPAAAATRVLTDLNDGWRFQQSDLEGGQAADLDDSAWSSVRLPHDWSIRGDFQKDAPSGSSGGFLPTGVAWYRKHFTTPEAGGGRRVFVEFDGVMSNSDVWINGAHLGSRPSGYVGLRYELTPHLKAGGENVLAVRADTSAQPASRWYTGSGIYRKARLVVVDPVRFSQDGVFLSTPEVAAESAVLACQAEVMNESDADLEVTLRTTVHSPDGAEVATREAVGQVLAGAVGVVEQDLSITKPELWHVSHGALYTVTNQLLVDGQPRDEVATRIGIRRAEFRPDTGFWLNGQNLKLKGVCLHHCAGAVGAAVPKSLWRERLMALQRLGVNAVRTSHNPVDPVFLDLCDELGLLVMDEFFDVWHRGKRRHDYHLYFDEWWRRDLRETVRRDRNHPSVIMYSVGNEIRDTHDAEHAKRVLAGLVEVCHQTDPTRPVTQGLFRPNVTHDYDNGLADLLDVIGTNYRTTELLDAWRDDPTRKVVNTEQGHDRSRWLTCRDNAQVAGQFLWVGIDYLGESARWPITTFDTGLLDRTGHPHARGYERQSWWSETPMVRAFRRVAPTALTPEDPGYEESEWKRPQVLFDDWTPQDADPGEQLVEVYSNCEEVELLLNGESLGAQPLSRSGRARQWRVDYQPGKLVAVARDSGAEVARHELQTAGPPARLELISSVGQLSDSVDQVAVVEARVVDASGVLVPGAEQLVTFTVDGPGAVRAVDNGSPTSHEPFRGDQRTTYRGRCIAIVGADAAEGELTVTAAAEGLEPGEATIRVAE</sequence>
<comment type="caution">
    <text evidence="10">The sequence shown here is derived from an EMBL/GenBank/DDBJ whole genome shotgun (WGS) entry which is preliminary data.</text>
</comment>
<keyword evidence="4" id="KW-0732">Signal</keyword>
<dbReference type="InterPro" id="IPR008979">
    <property type="entry name" value="Galactose-bd-like_sf"/>
</dbReference>
<dbReference type="SUPFAM" id="SSF49785">
    <property type="entry name" value="Galactose-binding domain-like"/>
    <property type="match status" value="1"/>
</dbReference>
<dbReference type="Pfam" id="PF00703">
    <property type="entry name" value="Glyco_hydro_2"/>
    <property type="match status" value="1"/>
</dbReference>
<feature type="domain" description="Beta-mannosidase-like galactose-binding" evidence="9">
    <location>
        <begin position="85"/>
        <end position="157"/>
    </location>
</feature>
<dbReference type="Pfam" id="PF02836">
    <property type="entry name" value="Glyco_hydro_2_C"/>
    <property type="match status" value="1"/>
</dbReference>
<name>A0A5C5VI96_9BACT</name>
<dbReference type="InterPro" id="IPR032311">
    <property type="entry name" value="DUF4982"/>
</dbReference>
<dbReference type="Gene3D" id="3.20.20.80">
    <property type="entry name" value="Glycosidases"/>
    <property type="match status" value="1"/>
</dbReference>
<evidence type="ECO:0000313" key="11">
    <source>
        <dbReference type="Proteomes" id="UP000316714"/>
    </source>
</evidence>
<dbReference type="EMBL" id="SIHJ01000001">
    <property type="protein sequence ID" value="TWT37630.1"/>
    <property type="molecule type" value="Genomic_DNA"/>
</dbReference>
<dbReference type="AlphaFoldDB" id="A0A5C5VI96"/>
<reference evidence="10 11" key="1">
    <citation type="submission" date="2019-02" db="EMBL/GenBank/DDBJ databases">
        <title>Deep-cultivation of Planctomycetes and their phenomic and genomic characterization uncovers novel biology.</title>
        <authorList>
            <person name="Wiegand S."/>
            <person name="Jogler M."/>
            <person name="Boedeker C."/>
            <person name="Pinto D."/>
            <person name="Vollmers J."/>
            <person name="Rivas-Marin E."/>
            <person name="Kohn T."/>
            <person name="Peeters S.H."/>
            <person name="Heuer A."/>
            <person name="Rast P."/>
            <person name="Oberbeckmann S."/>
            <person name="Bunk B."/>
            <person name="Jeske O."/>
            <person name="Meyerdierks A."/>
            <person name="Storesund J.E."/>
            <person name="Kallscheuer N."/>
            <person name="Luecker S."/>
            <person name="Lage O.M."/>
            <person name="Pohl T."/>
            <person name="Merkel B.J."/>
            <person name="Hornburger P."/>
            <person name="Mueller R.-W."/>
            <person name="Bruemmer F."/>
            <person name="Labrenz M."/>
            <person name="Spormann A.M."/>
            <person name="Op Den Camp H."/>
            <person name="Overmann J."/>
            <person name="Amann R."/>
            <person name="Jetten M.S.M."/>
            <person name="Mascher T."/>
            <person name="Medema M.H."/>
            <person name="Devos D.P."/>
            <person name="Kaster A.-K."/>
            <person name="Ovreas L."/>
            <person name="Rohde M."/>
            <person name="Galperin M.Y."/>
            <person name="Jogler C."/>
        </authorList>
    </citation>
    <scope>NUCLEOTIDE SEQUENCE [LARGE SCALE GENOMIC DNA]</scope>
    <source>
        <strain evidence="10 11">KOR34</strain>
    </source>
</reference>
<dbReference type="InterPro" id="IPR013783">
    <property type="entry name" value="Ig-like_fold"/>
</dbReference>
<dbReference type="GO" id="GO:0004565">
    <property type="term" value="F:beta-galactosidase activity"/>
    <property type="evidence" value="ECO:0007669"/>
    <property type="project" value="UniProtKB-EC"/>
</dbReference>
<dbReference type="InterPro" id="IPR006101">
    <property type="entry name" value="Glyco_hydro_2"/>
</dbReference>
<evidence type="ECO:0000313" key="10">
    <source>
        <dbReference type="EMBL" id="TWT37630.1"/>
    </source>
</evidence>
<feature type="domain" description="Glycoside hydrolase family 2 catalytic" evidence="6">
    <location>
        <begin position="298"/>
        <end position="500"/>
    </location>
</feature>
<keyword evidence="2 10" id="KW-0378">Hydrolase</keyword>
<dbReference type="SUPFAM" id="SSF49303">
    <property type="entry name" value="beta-Galactosidase/glucuronidase domain"/>
    <property type="match status" value="1"/>
</dbReference>
<dbReference type="GO" id="GO:0005975">
    <property type="term" value="P:carbohydrate metabolic process"/>
    <property type="evidence" value="ECO:0007669"/>
    <property type="project" value="InterPro"/>
</dbReference>
<accession>A0A5C5VI96</accession>
<dbReference type="Gene3D" id="2.60.120.260">
    <property type="entry name" value="Galactose-binding domain-like"/>
    <property type="match status" value="1"/>
</dbReference>
<dbReference type="PANTHER" id="PTHR42732">
    <property type="entry name" value="BETA-GALACTOSIDASE"/>
    <property type="match status" value="1"/>
</dbReference>
<evidence type="ECO:0000259" key="5">
    <source>
        <dbReference type="Pfam" id="PF00703"/>
    </source>
</evidence>
<evidence type="ECO:0000256" key="3">
    <source>
        <dbReference type="ARBA" id="ARBA00023295"/>
    </source>
</evidence>
<evidence type="ECO:0000259" key="7">
    <source>
        <dbReference type="Pfam" id="PF16355"/>
    </source>
</evidence>
<dbReference type="EC" id="3.2.1.23" evidence="10"/>